<evidence type="ECO:0000313" key="1">
    <source>
        <dbReference type="EMBL" id="KAJ6762253.1"/>
    </source>
</evidence>
<proteinExistence type="predicted"/>
<organism evidence="1 2">
    <name type="scientific">Salix koriyanagi</name>
    <dbReference type="NCBI Taxonomy" id="2511006"/>
    <lineage>
        <taxon>Eukaryota</taxon>
        <taxon>Viridiplantae</taxon>
        <taxon>Streptophyta</taxon>
        <taxon>Embryophyta</taxon>
        <taxon>Tracheophyta</taxon>
        <taxon>Spermatophyta</taxon>
        <taxon>Magnoliopsida</taxon>
        <taxon>eudicotyledons</taxon>
        <taxon>Gunneridae</taxon>
        <taxon>Pentapetalae</taxon>
        <taxon>rosids</taxon>
        <taxon>fabids</taxon>
        <taxon>Malpighiales</taxon>
        <taxon>Salicaceae</taxon>
        <taxon>Saliceae</taxon>
        <taxon>Salix</taxon>
    </lineage>
</organism>
<keyword evidence="2" id="KW-1185">Reference proteome</keyword>
<reference evidence="1" key="1">
    <citation type="submission" date="2022-11" db="EMBL/GenBank/DDBJ databases">
        <authorList>
            <person name="Hyden B.L."/>
            <person name="Feng K."/>
            <person name="Yates T."/>
            <person name="Jawdy S."/>
            <person name="Smart L.B."/>
            <person name="Muchero W."/>
        </authorList>
    </citation>
    <scope>NUCLEOTIDE SEQUENCE</scope>
    <source>
        <tissue evidence="1">Shoot tip</tissue>
    </source>
</reference>
<dbReference type="EMBL" id="JAPFFM010000005">
    <property type="protein sequence ID" value="KAJ6762253.1"/>
    <property type="molecule type" value="Genomic_DNA"/>
</dbReference>
<protein>
    <submittedName>
        <fullName evidence="1">Uncharacterized protein</fullName>
    </submittedName>
</protein>
<comment type="caution">
    <text evidence="1">The sequence shown here is derived from an EMBL/GenBank/DDBJ whole genome shotgun (WGS) entry which is preliminary data.</text>
</comment>
<evidence type="ECO:0000313" key="2">
    <source>
        <dbReference type="Proteomes" id="UP001151752"/>
    </source>
</evidence>
<feature type="non-terminal residue" evidence="1">
    <location>
        <position position="43"/>
    </location>
</feature>
<sequence>MIKMKSKTKACTGSAKCHCFCLLQRISETCLIRSGSSGGLPVQ</sequence>
<accession>A0A9Q1A8J5</accession>
<dbReference type="Proteomes" id="UP001151752">
    <property type="component" value="Chromosome 19"/>
</dbReference>
<reference evidence="1" key="2">
    <citation type="journal article" date="2023" name="Int. J. Mol. Sci.">
        <title>De Novo Assembly and Annotation of 11 Diverse Shrub Willow (Salix) Genomes Reveals Novel Gene Organization in Sex-Linked Regions.</title>
        <authorList>
            <person name="Hyden B."/>
            <person name="Feng K."/>
            <person name="Yates T.B."/>
            <person name="Jawdy S."/>
            <person name="Cereghino C."/>
            <person name="Smart L.B."/>
            <person name="Muchero W."/>
        </authorList>
    </citation>
    <scope>NUCLEOTIDE SEQUENCE</scope>
    <source>
        <tissue evidence="1">Shoot tip</tissue>
    </source>
</reference>
<dbReference type="AlphaFoldDB" id="A0A9Q1A8J5"/>
<gene>
    <name evidence="1" type="ORF">OIU74_024866</name>
</gene>
<name>A0A9Q1A8J5_9ROSI</name>